<accession>A0A3G2EC56</accession>
<dbReference type="EMBL" id="CP033019">
    <property type="protein sequence ID" value="AYM77156.1"/>
    <property type="molecule type" value="Genomic_DNA"/>
</dbReference>
<protein>
    <submittedName>
        <fullName evidence="1">Uncharacterized protein</fullName>
    </submittedName>
</protein>
<gene>
    <name evidence="1" type="ORF">D9M09_16150</name>
</gene>
<dbReference type="AlphaFoldDB" id="A0A3G2EC56"/>
<reference evidence="1 2" key="1">
    <citation type="submission" date="2018-10" db="EMBL/GenBank/DDBJ databases">
        <title>Effects of UV and annual dynamics of microbial communities in freshwater RAS systems.</title>
        <authorList>
            <person name="Bekkelund A.K."/>
            <person name="Hansen B.R."/>
            <person name="Stokken H."/>
            <person name="Eriksen B.F."/>
            <person name="Kashulin N.A."/>
        </authorList>
    </citation>
    <scope>NUCLEOTIDE SEQUENCE [LARGE SCALE GENOMIC DNA]</scope>
    <source>
        <strain evidence="1 2">BHSEK</strain>
    </source>
</reference>
<proteinExistence type="predicted"/>
<dbReference type="Proteomes" id="UP000279594">
    <property type="component" value="Chromosome"/>
</dbReference>
<organism evidence="1 2">
    <name type="scientific">Janthinobacterium agaricidamnosum</name>
    <dbReference type="NCBI Taxonomy" id="55508"/>
    <lineage>
        <taxon>Bacteria</taxon>
        <taxon>Pseudomonadati</taxon>
        <taxon>Pseudomonadota</taxon>
        <taxon>Betaproteobacteria</taxon>
        <taxon>Burkholderiales</taxon>
        <taxon>Oxalobacteraceae</taxon>
        <taxon>Janthinobacterium</taxon>
    </lineage>
</organism>
<evidence type="ECO:0000313" key="1">
    <source>
        <dbReference type="EMBL" id="AYM77156.1"/>
    </source>
</evidence>
<evidence type="ECO:0000313" key="2">
    <source>
        <dbReference type="Proteomes" id="UP000279594"/>
    </source>
</evidence>
<sequence length="481" mass="49379">MSTVPRFAPANDRVLLLAATAQAFKVAATTIAAPASIDFTAGLVNMQGQVAFTASNASVLTRVGNVASLAYAGMVGDSVTITATIVADGLTYTASQTVSKIFDGVTGNSARVAYSKTTLLSLASAPATLSTQGDASFPPIDTWGAGTVWEGSPPLFGAGESLYRSDGIFNPASGTTKWAAPYLNALKVGQLSAISADLGKVTAGDIYSATLHGGSGYPNNAYAWPSNGGSGFHLSESGLLFGNPGLGKYVQIDAAGNIYAPGFSIINGRAVFSGNLDSVDGSFTGELKAAKGSFAGVLDAAKGKFSGELDAVKGTFSGDLSSARVSVGTASAATAFFEPGYPSISLQSSASGVFVEASSLNSAAVFTNLEVLFKHNAPGWPAALRIRSGRVFFSIVCTAVVDDQLSIWYRINSGNWLWLSGVQERQDGDAPAATVYGLTLDINVGDTVQFGVSGTNAYLTAANMGKLYVKQCQAIVIARNF</sequence>
<keyword evidence="2" id="KW-1185">Reference proteome</keyword>
<name>A0A3G2EC56_9BURK</name>